<dbReference type="Pfam" id="PF00668">
    <property type="entry name" value="Condensation"/>
    <property type="match status" value="2"/>
</dbReference>
<dbReference type="PROSITE" id="PS50075">
    <property type="entry name" value="CARRIER"/>
    <property type="match status" value="2"/>
</dbReference>
<evidence type="ECO:0000256" key="2">
    <source>
        <dbReference type="ARBA" id="ARBA00022450"/>
    </source>
</evidence>
<dbReference type="Proteomes" id="UP000063699">
    <property type="component" value="Chromosome"/>
</dbReference>
<evidence type="ECO:0000259" key="5">
    <source>
        <dbReference type="PROSITE" id="PS50075"/>
    </source>
</evidence>
<dbReference type="GO" id="GO:0008610">
    <property type="term" value="P:lipid biosynthetic process"/>
    <property type="evidence" value="ECO:0007669"/>
    <property type="project" value="UniProtKB-ARBA"/>
</dbReference>
<dbReference type="InterPro" id="IPR036736">
    <property type="entry name" value="ACP-like_sf"/>
</dbReference>
<dbReference type="NCBIfam" id="TIGR01733">
    <property type="entry name" value="AA-adenyl-dom"/>
    <property type="match status" value="2"/>
</dbReference>
<dbReference type="InterPro" id="IPR042099">
    <property type="entry name" value="ANL_N_sf"/>
</dbReference>
<dbReference type="SUPFAM" id="SSF47336">
    <property type="entry name" value="ACP-like"/>
    <property type="match status" value="2"/>
</dbReference>
<dbReference type="Pfam" id="PF00501">
    <property type="entry name" value="AMP-binding"/>
    <property type="match status" value="2"/>
</dbReference>
<sequence>MTASDNELVPRIPASAVQRRMWLSGQENPELNVTTLELRWTGPVRADLARAALTDVVARHEALRTVFTGDTAGTLAQVVLPPAAVEFADADERCDPAGPVFLARFVSHSEDEHLLQITVHHLVFDGWSTGLLRRDLIACYEARARGVAPDLPALRLQLGDHARWEQQAERDGDLKPQYEYWEQRLKDAPVLLELPTDHARSTVRDGLAGVHRFTVTGADYQRIISMRGVTPSMVALAAFAAVLGRHAGTEDLLVATPVWGRTQPGYEDAIGCFINTAVLRVELDSAAPFRTLLRHVRGEVLSALSNQDAPFDRVVELLRPERRHGRHPLAQVMFTYDEVDATPVECAGTLVYPLVEVFGSHSEFELDLTVADLGDELLFTLQYDSDLFEAVTVQRLAEQYLSALRACSAEPDIALRELTTLPENQLRLLTEDFARGPDRELGFSTLQERFERQVAATPDAVALVDAARSLTFDELNRRANRLAHHLIGLGVAPDDRVAVVLPQGVEMVVALFGVLKAGAAFVPLDPAHPDERLVGVLRRAGVDVVVATSADRGRFGGVVPIDLPLGDVPDTDPVTAAGPDHLAYVFHTSGSTGEPKGAMTSHRSALSFVDAAVDAFAMTRADRFLQLAAVTFDVVVEEVFPALLSGGSVALPPRGLATLSPDELVELIAALRVTVCELTPVYWHELVRRLTETGGALPAGFRLLVMGGERPVPETLRLWRRFGVPLVHVYGLTETAVTTTVHLDTDHRRDVLPIGKPVANAQVYVLDSDLEPVPAGVTGELFVGGHGVGRGYVGSPALTAQRFVPDPFSATPGSRLYRTGDLARWQAHGDLEFLGRIDNQVKIRGHRVEPGEIESVLEQHPDVKQAFVTVARGPKGDFLAAYVVSPVHIDMAELRRHAAAVLPGYLVPSSFLVLDHLPRTTHGKTDTSALPAPQPGQATGTSRPLDETERAVAALWTEVLGVDDIGPDDDFFALGGHSMLGFQLVTRIGDELAARLPLTEFYQEPTIRAVAARIRQGSQAGGGPVAVPRDGTALPMSSVQERMWFAEQIAPGSGAYNVVLELRLTGPVRAGVVRAALTDVVARHEILRTVFVATDDEPPAQIVLPPAPIELSVSDLRSLGASAGKSRLRSIVDEAGARTIDLSALQLRAHLVHLPDDEHRLVISVHHIVFDGWSAHLFQRELAACYEARARGAEAVLPALPVQFADHAMWERSPVRQEALAQEAAYWAEHLADAPQSLELATDNPRSAGNEGGVIEFTVDSARYRTLAALGADGAHSMGTIVLAGLAGVLGRHAGTEELLIGTPVLGRTRPEVQDLIGCFINTVVLRLQPRAGSSFRELLDQVHAETLSALAHQEVAFDQVVDLICPERAPGRHPLVQVLFSYEYGARQQVEAGDVGILVLPDTPVGATEFDLDVTVFDFGDELSVTVQYNAGLFEPITVRRLADQLVTLLDTAATTPRAPLRDLSFLPPSQLDQLIGQYARGKDVPLPGTTAHQLVEHSVARHRDRIAVAQGDRELTYAELNRRANRLAHHLIAIGVQPDDRIGVALPRSPELLVAQLGVMKAGAAFVPLDPAHPADRLIELVDRNAIGVVVADRPGNRAFASCVHVDSDPAGHDLPAANPVAETGAEHLAYVIHTSGSTGRPKGVMTTHRGLMSLMVAAVESYGIDGTDRFAQVAPVTFDMMIEETYPVLMAGGTVVLAPRDLSAIEPADLLALLAAQRVTRCALTPAYWHELALHLRDSGQTMPDTFRLMIIGGDRHTPEAWQMWRRMGLPLLNGYGPTETSVTNTSYLDIPGDTRERRELPMGRPWANNQTYVLDADLRPVAAGVTGEVFIGGHGLARGYAGDPVTTAQRFVPNPFATTGGERLYRTGDLARWSADGQLEFVGRADRQVKIRGHRIEPGEVESVLERHPAVRQAFVTAHLNTRLVAYVVTEAETTELRRHATSLLPGYLVPVSFTRLTAMPLTANGKIDVTALPAPDLGGTAEPSRPLTATERRLAAVWTQLLGIDRVGPDDDFFALGGHSLLSYRFVSRVRAEFGVAFTLADFFTATTVSGMAELVERLPAQAAAGQSGASVEDILAAVETLDR</sequence>
<dbReference type="InterPro" id="IPR001242">
    <property type="entry name" value="Condensation_dom"/>
</dbReference>
<evidence type="ECO:0000256" key="1">
    <source>
        <dbReference type="ARBA" id="ARBA00001957"/>
    </source>
</evidence>
<keyword evidence="3" id="KW-0597">Phosphoprotein</keyword>
<dbReference type="Gene3D" id="3.40.50.12780">
    <property type="entry name" value="N-terminal domain of ligase-like"/>
    <property type="match status" value="1"/>
</dbReference>
<dbReference type="CDD" id="cd05930">
    <property type="entry name" value="A_NRPS"/>
    <property type="match status" value="2"/>
</dbReference>
<dbReference type="PROSITE" id="PS00455">
    <property type="entry name" value="AMP_BINDING"/>
    <property type="match status" value="2"/>
</dbReference>
<dbReference type="PANTHER" id="PTHR45527">
    <property type="entry name" value="NONRIBOSOMAL PEPTIDE SYNTHETASE"/>
    <property type="match status" value="1"/>
</dbReference>
<evidence type="ECO:0000313" key="7">
    <source>
        <dbReference type="Proteomes" id="UP000063699"/>
    </source>
</evidence>
<dbReference type="RefSeq" id="WP_054290189.1">
    <property type="nucleotide sequence ID" value="NZ_CP012752.1"/>
</dbReference>
<keyword evidence="7" id="KW-1185">Reference proteome</keyword>
<protein>
    <recommendedName>
        <fullName evidence="5">Carrier domain-containing protein</fullName>
    </recommendedName>
</protein>
<dbReference type="Gene3D" id="1.10.1200.10">
    <property type="entry name" value="ACP-like"/>
    <property type="match status" value="1"/>
</dbReference>
<evidence type="ECO:0000256" key="4">
    <source>
        <dbReference type="SAM" id="MobiDB-lite"/>
    </source>
</evidence>
<dbReference type="Pfam" id="PF00550">
    <property type="entry name" value="PP-binding"/>
    <property type="match status" value="2"/>
</dbReference>
<dbReference type="SUPFAM" id="SSF56801">
    <property type="entry name" value="Acetyl-CoA synthetase-like"/>
    <property type="match status" value="2"/>
</dbReference>
<dbReference type="Gene3D" id="3.40.50.1820">
    <property type="entry name" value="alpha/beta hydrolase"/>
    <property type="match status" value="1"/>
</dbReference>
<dbReference type="Gene3D" id="2.30.38.10">
    <property type="entry name" value="Luciferase, Domain 3"/>
    <property type="match status" value="1"/>
</dbReference>
<dbReference type="FunFam" id="1.10.1200.10:FF:000016">
    <property type="entry name" value="Non-ribosomal peptide synthase"/>
    <property type="match status" value="2"/>
</dbReference>
<dbReference type="InterPro" id="IPR045851">
    <property type="entry name" value="AMP-bd_C_sf"/>
</dbReference>
<feature type="domain" description="Carrier" evidence="5">
    <location>
        <begin position="943"/>
        <end position="1018"/>
    </location>
</feature>
<dbReference type="InterPro" id="IPR000873">
    <property type="entry name" value="AMP-dep_synth/lig_dom"/>
</dbReference>
<dbReference type="FunFam" id="3.40.50.12780:FF:000012">
    <property type="entry name" value="Non-ribosomal peptide synthetase"/>
    <property type="match status" value="2"/>
</dbReference>
<dbReference type="Pfam" id="PF13193">
    <property type="entry name" value="AMP-binding_C"/>
    <property type="match status" value="2"/>
</dbReference>
<dbReference type="Gene3D" id="3.30.559.30">
    <property type="entry name" value="Nonribosomal peptide synthetase, condensation domain"/>
    <property type="match status" value="2"/>
</dbReference>
<dbReference type="GO" id="GO:0044550">
    <property type="term" value="P:secondary metabolite biosynthetic process"/>
    <property type="evidence" value="ECO:0007669"/>
    <property type="project" value="TreeGrafter"/>
</dbReference>
<reference evidence="6 7" key="1">
    <citation type="submission" date="2015-07" db="EMBL/GenBank/DDBJ databases">
        <title>Genome sequencing of Kibdelosporangium phytohabitans.</title>
        <authorList>
            <person name="Qin S."/>
            <person name="Xing K."/>
        </authorList>
    </citation>
    <scope>NUCLEOTIDE SEQUENCE [LARGE SCALE GENOMIC DNA]</scope>
    <source>
        <strain evidence="6 7">KLBMP1111</strain>
    </source>
</reference>
<dbReference type="GO" id="GO:0031177">
    <property type="term" value="F:phosphopantetheine binding"/>
    <property type="evidence" value="ECO:0007669"/>
    <property type="project" value="InterPro"/>
</dbReference>
<dbReference type="FunFam" id="2.30.38.10:FF:000001">
    <property type="entry name" value="Non-ribosomal peptide synthetase PvdI"/>
    <property type="match status" value="2"/>
</dbReference>
<dbReference type="GO" id="GO:0005737">
    <property type="term" value="C:cytoplasm"/>
    <property type="evidence" value="ECO:0007669"/>
    <property type="project" value="TreeGrafter"/>
</dbReference>
<dbReference type="Gene3D" id="3.30.559.10">
    <property type="entry name" value="Chloramphenicol acetyltransferase-like domain"/>
    <property type="match status" value="2"/>
</dbReference>
<dbReference type="InterPro" id="IPR010071">
    <property type="entry name" value="AA_adenyl_dom"/>
</dbReference>
<organism evidence="6 7">
    <name type="scientific">Kibdelosporangium phytohabitans</name>
    <dbReference type="NCBI Taxonomy" id="860235"/>
    <lineage>
        <taxon>Bacteria</taxon>
        <taxon>Bacillati</taxon>
        <taxon>Actinomycetota</taxon>
        <taxon>Actinomycetes</taxon>
        <taxon>Pseudonocardiales</taxon>
        <taxon>Pseudonocardiaceae</taxon>
        <taxon>Kibdelosporangium</taxon>
    </lineage>
</organism>
<dbReference type="InterPro" id="IPR029058">
    <property type="entry name" value="AB_hydrolase_fold"/>
</dbReference>
<proteinExistence type="predicted"/>
<dbReference type="GO" id="GO:0043041">
    <property type="term" value="P:amino acid activation for nonribosomal peptide biosynthetic process"/>
    <property type="evidence" value="ECO:0007669"/>
    <property type="project" value="TreeGrafter"/>
</dbReference>
<dbReference type="EMBL" id="CP012752">
    <property type="protein sequence ID" value="ALG08282.1"/>
    <property type="molecule type" value="Genomic_DNA"/>
</dbReference>
<dbReference type="InterPro" id="IPR020806">
    <property type="entry name" value="PKS_PP-bd"/>
</dbReference>
<feature type="domain" description="Carrier" evidence="5">
    <location>
        <begin position="1990"/>
        <end position="2065"/>
    </location>
</feature>
<dbReference type="InterPro" id="IPR023213">
    <property type="entry name" value="CAT-like_dom_sf"/>
</dbReference>
<name>A0A0N9I0T6_9PSEU</name>
<dbReference type="InterPro" id="IPR009081">
    <property type="entry name" value="PP-bd_ACP"/>
</dbReference>
<comment type="cofactor">
    <cofactor evidence="1">
        <name>pantetheine 4'-phosphate</name>
        <dbReference type="ChEBI" id="CHEBI:47942"/>
    </cofactor>
</comment>
<dbReference type="KEGG" id="kphy:AOZ06_16425"/>
<dbReference type="PANTHER" id="PTHR45527:SF1">
    <property type="entry name" value="FATTY ACID SYNTHASE"/>
    <property type="match status" value="1"/>
</dbReference>
<dbReference type="Gene3D" id="3.40.50.980">
    <property type="match status" value="2"/>
</dbReference>
<dbReference type="InterPro" id="IPR025110">
    <property type="entry name" value="AMP-bd_C"/>
</dbReference>
<dbReference type="STRING" id="860235.AOZ06_16425"/>
<dbReference type="OrthoDB" id="2378856at2"/>
<dbReference type="FunFam" id="3.40.50.980:FF:000001">
    <property type="entry name" value="Non-ribosomal peptide synthetase"/>
    <property type="match status" value="1"/>
</dbReference>
<dbReference type="SUPFAM" id="SSF52777">
    <property type="entry name" value="CoA-dependent acyltransferases"/>
    <property type="match status" value="4"/>
</dbReference>
<accession>A0A0N9I0T6</accession>
<gene>
    <name evidence="6" type="ORF">AOZ06_16425</name>
</gene>
<dbReference type="SMART" id="SM00823">
    <property type="entry name" value="PKS_PP"/>
    <property type="match status" value="2"/>
</dbReference>
<evidence type="ECO:0000256" key="3">
    <source>
        <dbReference type="ARBA" id="ARBA00022553"/>
    </source>
</evidence>
<dbReference type="CDD" id="cd19531">
    <property type="entry name" value="LCL_NRPS-like"/>
    <property type="match status" value="2"/>
</dbReference>
<keyword evidence="2" id="KW-0596">Phosphopantetheine</keyword>
<feature type="region of interest" description="Disordered" evidence="4">
    <location>
        <begin position="922"/>
        <end position="945"/>
    </location>
</feature>
<dbReference type="InterPro" id="IPR020845">
    <property type="entry name" value="AMP-binding_CS"/>
</dbReference>
<dbReference type="GO" id="GO:0003824">
    <property type="term" value="F:catalytic activity"/>
    <property type="evidence" value="ECO:0007669"/>
    <property type="project" value="InterPro"/>
</dbReference>
<evidence type="ECO:0000313" key="6">
    <source>
        <dbReference type="EMBL" id="ALG08282.1"/>
    </source>
</evidence>
<dbReference type="Gene3D" id="3.30.300.30">
    <property type="match status" value="2"/>
</dbReference>
<dbReference type="GO" id="GO:0072330">
    <property type="term" value="P:monocarboxylic acid biosynthetic process"/>
    <property type="evidence" value="ECO:0007669"/>
    <property type="project" value="UniProtKB-ARBA"/>
</dbReference>